<protein>
    <submittedName>
        <fullName evidence="1">Uncharacterized protein</fullName>
    </submittedName>
</protein>
<evidence type="ECO:0000313" key="2">
    <source>
        <dbReference type="Proteomes" id="UP001642484"/>
    </source>
</evidence>
<comment type="caution">
    <text evidence="1">The sequence shown here is derived from an EMBL/GenBank/DDBJ whole genome shotgun (WGS) entry which is preliminary data.</text>
</comment>
<accession>A0ABP0MZU6</accession>
<gene>
    <name evidence="1" type="ORF">CCMP2556_LOCUS28178</name>
</gene>
<name>A0ABP0MZU6_9DINO</name>
<organism evidence="1 2">
    <name type="scientific">Durusdinium trenchii</name>
    <dbReference type="NCBI Taxonomy" id="1381693"/>
    <lineage>
        <taxon>Eukaryota</taxon>
        <taxon>Sar</taxon>
        <taxon>Alveolata</taxon>
        <taxon>Dinophyceae</taxon>
        <taxon>Suessiales</taxon>
        <taxon>Symbiodiniaceae</taxon>
        <taxon>Durusdinium</taxon>
    </lineage>
</organism>
<proteinExistence type="predicted"/>
<reference evidence="1 2" key="1">
    <citation type="submission" date="2024-02" db="EMBL/GenBank/DDBJ databases">
        <authorList>
            <person name="Chen Y."/>
            <person name="Shah S."/>
            <person name="Dougan E. K."/>
            <person name="Thang M."/>
            <person name="Chan C."/>
        </authorList>
    </citation>
    <scope>NUCLEOTIDE SEQUENCE [LARGE SCALE GENOMIC DNA]</scope>
</reference>
<dbReference type="EMBL" id="CAXAMN010021079">
    <property type="protein sequence ID" value="CAK9057030.1"/>
    <property type="molecule type" value="Genomic_DNA"/>
</dbReference>
<sequence>MQEAYQRASGSFGGYTEHSKTLVAGQTGLEMYQAVAACLARDLAACQARLLAPPGPLLRLGGSLIFQVEAGSHGRLGGMATKVAAAVQNASEGKLAFQRVIEDEKKMEGVSASGVFHCQGREGAGHPLEMGLCGLNGLTGRTSTHSALLRPYRSQRI</sequence>
<dbReference type="Proteomes" id="UP001642484">
    <property type="component" value="Unassembled WGS sequence"/>
</dbReference>
<evidence type="ECO:0000313" key="1">
    <source>
        <dbReference type="EMBL" id="CAK9057030.1"/>
    </source>
</evidence>
<keyword evidence="2" id="KW-1185">Reference proteome</keyword>